<dbReference type="PANTHER" id="PTHR30287">
    <property type="entry name" value="MEMBRANE COMPONENT OF PREDICTED ABC SUPERFAMILY METABOLITE UPTAKE TRANSPORTER"/>
    <property type="match status" value="1"/>
</dbReference>
<evidence type="ECO:0000259" key="7">
    <source>
        <dbReference type="Pfam" id="PF02687"/>
    </source>
</evidence>
<dbReference type="OrthoDB" id="343744at2"/>
<dbReference type="STRING" id="50340.PF66_03277"/>
<evidence type="ECO:0000256" key="4">
    <source>
        <dbReference type="ARBA" id="ARBA00022989"/>
    </source>
</evidence>
<sequence>MRTFYWALRALLSHWWRHRVQLASVLAGLWLATALLIGVQALNSQARDSYARASQLIGGTAPYRLVSRDGGHFEQQVFVRLRLAGWPVSPLLQGRLELDDPGQPGHVQRLQVLGIDPVSLPRDSSLAGQAVDSEPLLAFIGVPGQTWVAADTLQRLGLKVGERPRTPQGLLLPPLALRPQLPPGLLLMDIGAAQQLLDAPGQLSQLLLATDFARTDPSLPGDLRNRLRLQAPGDESDLAHLTESFHLNLSALGFLAFIVGLFIVHGAIGLALEQRRSLLRTLRSCGVSARCLLSALAVELLGFALVGGLLGVISGYGLASLLLPDVAASLRGLYGAEVAGSLNLPASDWLAGLGLSVGGALLAGAGSVWRAARLPLLALAQAEAWRAAQARRLRQQFWLAVSLALLVPACIVWGNSLASGFALMAALLIAAALLLPVCLNGLLSAWLPACRRPLSQWFIADSRQQLPALSLALMALLLALAANIGVGSMTSGFRQTFNGWLDQRLFAQLYITTQDSAQNAQLEHWLAARSDVQAVLPGWDAEISLQGWPTQVRGIPEVSAYRQHWPLLASVEGAWPRWLAGEGVMVSEQLARHLGLELGRSLVLPTPVGDWSLPVLGIYADYGNPKGHLLLEGRALQAHWPELRPTRYSLLTAADSVAPLKQALRQTFHLDEAHLIDQGELKDTAGKVFERTFAATTALNSLTLGVAGVALFISLLSLSESRLGQLAPLWALGVGRRQLLLLSLGQTLLLGSLTLLLAIPLGLALAWCLVAVVNVQAFGWRLPMIVFPWQLLHLSLMALVVTLVAAAWPLWKLLRVSPVALLRTFANER</sequence>
<dbReference type="InterPro" id="IPR038766">
    <property type="entry name" value="Membrane_comp_ABC_pdt"/>
</dbReference>
<feature type="domain" description="ABC3 transporter permease C-terminal" evidence="7">
    <location>
        <begin position="702"/>
        <end position="818"/>
    </location>
</feature>
<gene>
    <name evidence="8" type="ORF">PF66_03277</name>
</gene>
<comment type="caution">
    <text evidence="8">The sequence shown here is derived from an EMBL/GenBank/DDBJ whole genome shotgun (WGS) entry which is preliminary data.</text>
</comment>
<dbReference type="EMBL" id="JSYZ01000011">
    <property type="protein sequence ID" value="KPA90144.1"/>
    <property type="molecule type" value="Genomic_DNA"/>
</dbReference>
<evidence type="ECO:0000256" key="2">
    <source>
        <dbReference type="ARBA" id="ARBA00022475"/>
    </source>
</evidence>
<feature type="transmembrane region" description="Helical" evidence="6">
    <location>
        <begin position="421"/>
        <end position="447"/>
    </location>
</feature>
<keyword evidence="3 6" id="KW-0812">Transmembrane</keyword>
<evidence type="ECO:0000256" key="6">
    <source>
        <dbReference type="SAM" id="Phobius"/>
    </source>
</evidence>
<dbReference type="Proteomes" id="UP000037931">
    <property type="component" value="Unassembled WGS sequence"/>
</dbReference>
<feature type="transmembrane region" description="Helical" evidence="6">
    <location>
        <begin position="397"/>
        <end position="415"/>
    </location>
</feature>
<feature type="domain" description="ABC3 transporter permease C-terminal" evidence="7">
    <location>
        <begin position="252"/>
        <end position="375"/>
    </location>
</feature>
<dbReference type="AlphaFoldDB" id="A0A0M9GFU8"/>
<reference evidence="8 9" key="1">
    <citation type="journal article" date="2015" name="PLoS ONE">
        <title>Rice-Infecting Pseudomonas Genomes Are Highly Accessorized and Harbor Multiple Putative Virulence Mechanisms to Cause Sheath Brown Rot.</title>
        <authorList>
            <person name="Quibod I.L."/>
            <person name="Grande G."/>
            <person name="Oreiro E.G."/>
            <person name="Borja F.N."/>
            <person name="Dossa G.S."/>
            <person name="Mauleon R."/>
            <person name="Cruz C.V."/>
            <person name="Oliva R."/>
        </authorList>
    </citation>
    <scope>NUCLEOTIDE SEQUENCE [LARGE SCALE GENOMIC DNA]</scope>
    <source>
        <strain evidence="8 9">IRRI 6609</strain>
    </source>
</reference>
<feature type="transmembrane region" description="Helical" evidence="6">
    <location>
        <begin position="292"/>
        <end position="316"/>
    </location>
</feature>
<evidence type="ECO:0000313" key="9">
    <source>
        <dbReference type="Proteomes" id="UP000037931"/>
    </source>
</evidence>
<keyword evidence="2" id="KW-1003">Cell membrane</keyword>
<keyword evidence="4 6" id="KW-1133">Transmembrane helix</keyword>
<evidence type="ECO:0000256" key="5">
    <source>
        <dbReference type="ARBA" id="ARBA00023136"/>
    </source>
</evidence>
<feature type="transmembrane region" description="Helical" evidence="6">
    <location>
        <begin position="791"/>
        <end position="811"/>
    </location>
</feature>
<keyword evidence="5 6" id="KW-0472">Membrane</keyword>
<feature type="transmembrane region" description="Helical" evidence="6">
    <location>
        <begin position="739"/>
        <end position="758"/>
    </location>
</feature>
<name>A0A0M9GFU8_9PSED</name>
<evidence type="ECO:0000313" key="8">
    <source>
        <dbReference type="EMBL" id="KPA90144.1"/>
    </source>
</evidence>
<accession>A0A0M9GFU8</accession>
<dbReference type="InterPro" id="IPR003838">
    <property type="entry name" value="ABC3_permease_C"/>
</dbReference>
<dbReference type="RefSeq" id="WP_054063240.1">
    <property type="nucleotide sequence ID" value="NZ_JSYZ01000011.1"/>
</dbReference>
<proteinExistence type="predicted"/>
<organism evidence="8 9">
    <name type="scientific">Pseudomonas asplenii</name>
    <dbReference type="NCBI Taxonomy" id="53407"/>
    <lineage>
        <taxon>Bacteria</taxon>
        <taxon>Pseudomonadati</taxon>
        <taxon>Pseudomonadota</taxon>
        <taxon>Gammaproteobacteria</taxon>
        <taxon>Pseudomonadales</taxon>
        <taxon>Pseudomonadaceae</taxon>
        <taxon>Pseudomonas</taxon>
    </lineage>
</organism>
<evidence type="ECO:0000256" key="3">
    <source>
        <dbReference type="ARBA" id="ARBA00022692"/>
    </source>
</evidence>
<keyword evidence="9" id="KW-1185">Reference proteome</keyword>
<feature type="transmembrane region" description="Helical" evidence="6">
    <location>
        <begin position="251"/>
        <end position="272"/>
    </location>
</feature>
<dbReference type="PATRIC" id="fig|50340.43.peg.574"/>
<protein>
    <submittedName>
        <fullName evidence="8">ABC-type transport system, involved in lipoprotein release, permease component</fullName>
    </submittedName>
</protein>
<feature type="transmembrane region" description="Helical" evidence="6">
    <location>
        <begin position="349"/>
        <end position="369"/>
    </location>
</feature>
<dbReference type="GO" id="GO:0005886">
    <property type="term" value="C:plasma membrane"/>
    <property type="evidence" value="ECO:0007669"/>
    <property type="project" value="UniProtKB-SubCell"/>
</dbReference>
<dbReference type="Pfam" id="PF02687">
    <property type="entry name" value="FtsX"/>
    <property type="match status" value="2"/>
</dbReference>
<evidence type="ECO:0000256" key="1">
    <source>
        <dbReference type="ARBA" id="ARBA00004651"/>
    </source>
</evidence>
<dbReference type="PANTHER" id="PTHR30287:SF2">
    <property type="entry name" value="BLL1001 PROTEIN"/>
    <property type="match status" value="1"/>
</dbReference>
<feature type="transmembrane region" description="Helical" evidence="6">
    <location>
        <begin position="698"/>
        <end position="718"/>
    </location>
</feature>
<comment type="subcellular location">
    <subcellularLocation>
        <location evidence="1">Cell membrane</location>
        <topology evidence="1">Multi-pass membrane protein</topology>
    </subcellularLocation>
</comment>
<keyword evidence="8" id="KW-0449">Lipoprotein</keyword>
<feature type="transmembrane region" description="Helical" evidence="6">
    <location>
        <begin position="468"/>
        <end position="486"/>
    </location>
</feature>